<keyword evidence="4" id="KW-0804">Transcription</keyword>
<dbReference type="CDD" id="cd00090">
    <property type="entry name" value="HTH_ARSR"/>
    <property type="match status" value="1"/>
</dbReference>
<dbReference type="GO" id="GO:0043565">
    <property type="term" value="F:sequence-specific DNA binding"/>
    <property type="evidence" value="ECO:0007669"/>
    <property type="project" value="InterPro"/>
</dbReference>
<evidence type="ECO:0000256" key="1">
    <source>
        <dbReference type="ARBA" id="ARBA00023015"/>
    </source>
</evidence>
<dbReference type="STRING" id="147645.A6J80_12645"/>
<dbReference type="InterPro" id="IPR011008">
    <property type="entry name" value="Dimeric_a/b-barrel"/>
</dbReference>
<dbReference type="eggNOG" id="COG1522">
    <property type="taxonomic scope" value="Bacteria"/>
</dbReference>
<dbReference type="Gene3D" id="3.30.70.920">
    <property type="match status" value="1"/>
</dbReference>
<dbReference type="PROSITE" id="PS50956">
    <property type="entry name" value="HTH_ASNC_2"/>
    <property type="match status" value="1"/>
</dbReference>
<reference evidence="7 9" key="2">
    <citation type="submission" date="2017-10" db="EMBL/GenBank/DDBJ databases">
        <title>Complete genome sequence of Paracoccus yeei TT13 isolated from human skin.</title>
        <authorList>
            <person name="Lee K."/>
            <person name="Lim J.Y."/>
            <person name="Hwang I."/>
        </authorList>
    </citation>
    <scope>NUCLEOTIDE SEQUENCE [LARGE SCALE GENOMIC DNA]</scope>
    <source>
        <strain evidence="7 9">TT13</strain>
    </source>
</reference>
<accession>A0A1V0GTD9</accession>
<dbReference type="AlphaFoldDB" id="A0A1V0GTD9"/>
<dbReference type="SMART" id="SM00344">
    <property type="entry name" value="HTH_ASNC"/>
    <property type="match status" value="1"/>
</dbReference>
<reference evidence="6" key="3">
    <citation type="submission" date="2017-12" db="EMBL/GenBank/DDBJ databases">
        <title>FDA dAtabase for Regulatory Grade micrObial Sequences (FDA-ARGOS): Supporting development and validation of Infectious Disease Dx tests.</title>
        <authorList>
            <person name="Campos J."/>
            <person name="Goldberg B."/>
            <person name="Tallon L."/>
            <person name="Sadzewicz L."/>
            <person name="Sengamalay N."/>
            <person name="Ott S."/>
            <person name="Godinez A."/>
            <person name="Nagaraj S."/>
            <person name="Vyas G."/>
            <person name="Aluvathingal J."/>
            <person name="Nadendla S."/>
            <person name="Geyer C."/>
            <person name="Nandy P."/>
            <person name="Hobson J."/>
            <person name="Sichtig H."/>
        </authorList>
    </citation>
    <scope>NUCLEOTIDE SEQUENCE</scope>
    <source>
        <strain evidence="6">FDAARGOS_252</strain>
    </source>
</reference>
<name>A0A1V0GTD9_9RHOB</name>
<dbReference type="GO" id="GO:0005829">
    <property type="term" value="C:cytosol"/>
    <property type="evidence" value="ECO:0007669"/>
    <property type="project" value="TreeGrafter"/>
</dbReference>
<dbReference type="GO" id="GO:0006524">
    <property type="term" value="P:alanine catabolic process"/>
    <property type="evidence" value="ECO:0007669"/>
    <property type="project" value="TreeGrafter"/>
</dbReference>
<evidence type="ECO:0000313" key="8">
    <source>
        <dbReference type="Proteomes" id="UP000191257"/>
    </source>
</evidence>
<evidence type="ECO:0000256" key="2">
    <source>
        <dbReference type="ARBA" id="ARBA00023125"/>
    </source>
</evidence>
<evidence type="ECO:0000256" key="3">
    <source>
        <dbReference type="ARBA" id="ARBA00023159"/>
    </source>
</evidence>
<dbReference type="Gene3D" id="1.10.10.10">
    <property type="entry name" value="Winged helix-like DNA-binding domain superfamily/Winged helix DNA-binding domain"/>
    <property type="match status" value="1"/>
</dbReference>
<proteinExistence type="predicted"/>
<dbReference type="PANTHER" id="PTHR30154">
    <property type="entry name" value="LEUCINE-RESPONSIVE REGULATORY PROTEIN"/>
    <property type="match status" value="1"/>
</dbReference>
<dbReference type="GO" id="GO:0043201">
    <property type="term" value="P:response to L-leucine"/>
    <property type="evidence" value="ECO:0007669"/>
    <property type="project" value="TreeGrafter"/>
</dbReference>
<evidence type="ECO:0000313" key="6">
    <source>
        <dbReference type="EMBL" id="ARC37107.1"/>
    </source>
</evidence>
<gene>
    <name evidence="6" type="ORF">A6J80_12645</name>
    <name evidence="7" type="ORF">PYTT13_07810</name>
</gene>
<dbReference type="GO" id="GO:0006355">
    <property type="term" value="P:regulation of DNA-templated transcription"/>
    <property type="evidence" value="ECO:0007669"/>
    <property type="project" value="UniProtKB-ARBA"/>
</dbReference>
<dbReference type="SUPFAM" id="SSF46785">
    <property type="entry name" value="Winged helix' DNA-binding domain"/>
    <property type="match status" value="1"/>
</dbReference>
<reference evidence="8" key="1">
    <citation type="submission" date="2017-03" db="EMBL/GenBank/DDBJ databases">
        <title>FDA dAtabase for Regulatory Grade micrObial Sequences (FDA-ARGOS): Supporting development and validation of Infectious Disease Dx tests.</title>
        <authorList>
            <person name="Campos J."/>
            <person name="Goldberg B."/>
            <person name="Tallon L."/>
            <person name="Sadzewicz L."/>
            <person name="Sengamalay N."/>
            <person name="Ott S."/>
            <person name="Godinez A."/>
            <person name="Nagaraj S."/>
            <person name="Vyas G."/>
            <person name="Aluvathingal J."/>
            <person name="Nadendla S."/>
            <person name="Geyer C."/>
            <person name="Nandy P."/>
            <person name="Hobson J."/>
            <person name="Sichtig H."/>
        </authorList>
    </citation>
    <scope>NUCLEOTIDE SEQUENCE [LARGE SCALE GENOMIC DNA]</scope>
    <source>
        <strain evidence="8">FDAARGOS_252</strain>
    </source>
</reference>
<dbReference type="InterPro" id="IPR019887">
    <property type="entry name" value="Tscrpt_reg_AsnC/Lrp_C"/>
</dbReference>
<dbReference type="PANTHER" id="PTHR30154:SF0">
    <property type="entry name" value="LEUCINE-RESPONSIVE REGULATORY PROTEIN"/>
    <property type="match status" value="1"/>
</dbReference>
<dbReference type="SUPFAM" id="SSF54909">
    <property type="entry name" value="Dimeric alpha+beta barrel"/>
    <property type="match status" value="1"/>
</dbReference>
<dbReference type="PRINTS" id="PR00033">
    <property type="entry name" value="HTHASNC"/>
</dbReference>
<sequence length="164" mass="18936">MADNPKLDRIDINILAQLQADSGMTNVRLAEAVGLSPSPCLQRVKRLEKAGFIECYRARINIGKLTESVIIFTEVTLADHRKDDFQKFEREIRKIDNLQEMHLISGGYDYLLKFTVRNMLHYQDIISDVLEKNIGVSKYFSYIVIQTLLDRGYVPIKTLTRKDI</sequence>
<dbReference type="InterPro" id="IPR019888">
    <property type="entry name" value="Tscrpt_reg_AsnC-like"/>
</dbReference>
<evidence type="ECO:0000259" key="5">
    <source>
        <dbReference type="PROSITE" id="PS50956"/>
    </source>
</evidence>
<dbReference type="RefSeq" id="WP_028719884.1">
    <property type="nucleotide sequence ID" value="NZ_CAJGAB010000017.1"/>
</dbReference>
<evidence type="ECO:0000313" key="9">
    <source>
        <dbReference type="Proteomes" id="UP000229314"/>
    </source>
</evidence>
<dbReference type="InterPro" id="IPR036390">
    <property type="entry name" value="WH_DNA-bd_sf"/>
</dbReference>
<keyword evidence="2" id="KW-0238">DNA-binding</keyword>
<protein>
    <submittedName>
        <fullName evidence="6">AsnC family transcriptional regulator</fullName>
    </submittedName>
</protein>
<dbReference type="Proteomes" id="UP000229314">
    <property type="component" value="Chromosome"/>
</dbReference>
<dbReference type="Pfam" id="PF13412">
    <property type="entry name" value="HTH_24"/>
    <property type="match status" value="1"/>
</dbReference>
<dbReference type="Proteomes" id="UP000191257">
    <property type="component" value="Chromosome"/>
</dbReference>
<organism evidence="6 8">
    <name type="scientific">Paracoccus yeei</name>
    <dbReference type="NCBI Taxonomy" id="147645"/>
    <lineage>
        <taxon>Bacteria</taxon>
        <taxon>Pseudomonadati</taxon>
        <taxon>Pseudomonadota</taxon>
        <taxon>Alphaproteobacteria</taxon>
        <taxon>Rhodobacterales</taxon>
        <taxon>Paracoccaceae</taxon>
        <taxon>Paracoccus</taxon>
    </lineage>
</organism>
<dbReference type="InterPro" id="IPR000485">
    <property type="entry name" value="AsnC-type_HTH_dom"/>
</dbReference>
<keyword evidence="8" id="KW-1185">Reference proteome</keyword>
<dbReference type="InterPro" id="IPR011991">
    <property type="entry name" value="ArsR-like_HTH"/>
</dbReference>
<feature type="domain" description="HTH asnC-type" evidence="5">
    <location>
        <begin position="7"/>
        <end position="109"/>
    </location>
</feature>
<dbReference type="Pfam" id="PF01037">
    <property type="entry name" value="AsnC_trans_reg"/>
    <property type="match status" value="1"/>
</dbReference>
<evidence type="ECO:0000313" key="7">
    <source>
        <dbReference type="EMBL" id="ATQ55726.1"/>
    </source>
</evidence>
<dbReference type="GeneID" id="78897573"/>
<evidence type="ECO:0000256" key="4">
    <source>
        <dbReference type="ARBA" id="ARBA00023163"/>
    </source>
</evidence>
<keyword evidence="3" id="KW-0010">Activator</keyword>
<dbReference type="InterPro" id="IPR036388">
    <property type="entry name" value="WH-like_DNA-bd_sf"/>
</dbReference>
<keyword evidence="1" id="KW-0805">Transcription regulation</keyword>
<dbReference type="EMBL" id="CP020442">
    <property type="protein sequence ID" value="ARC37107.1"/>
    <property type="molecule type" value="Genomic_DNA"/>
</dbReference>
<dbReference type="EMBL" id="CP024422">
    <property type="protein sequence ID" value="ATQ55726.1"/>
    <property type="molecule type" value="Genomic_DNA"/>
</dbReference>
<dbReference type="OrthoDB" id="8085200at2"/>
<dbReference type="KEGG" id="pye:A6J80_12645"/>